<dbReference type="PANTHER" id="PTHR23150:SF19">
    <property type="entry name" value="FORMYLGLYCINE-GENERATING ENZYME"/>
    <property type="match status" value="1"/>
</dbReference>
<dbReference type="Pfam" id="PF03781">
    <property type="entry name" value="FGE-sulfatase"/>
    <property type="match status" value="1"/>
</dbReference>
<dbReference type="GO" id="GO:0120147">
    <property type="term" value="F:formylglycine-generating oxidase activity"/>
    <property type="evidence" value="ECO:0007669"/>
    <property type="project" value="TreeGrafter"/>
</dbReference>
<accession>A0A432MCL8</accession>
<comment type="caution">
    <text evidence="2">The sequence shown here is derived from an EMBL/GenBank/DDBJ whole genome shotgun (WGS) entry which is preliminary data.</text>
</comment>
<protein>
    <recommendedName>
        <fullName evidence="1">Sulfatase-modifying factor enzyme-like domain-containing protein</fullName>
    </recommendedName>
</protein>
<gene>
    <name evidence="2" type="ORF">TsocGM_24135</name>
</gene>
<feature type="domain" description="Sulfatase-modifying factor enzyme-like" evidence="1">
    <location>
        <begin position="94"/>
        <end position="319"/>
    </location>
</feature>
<organism evidence="2 3">
    <name type="scientific">Tautonia sociabilis</name>
    <dbReference type="NCBI Taxonomy" id="2080755"/>
    <lineage>
        <taxon>Bacteria</taxon>
        <taxon>Pseudomonadati</taxon>
        <taxon>Planctomycetota</taxon>
        <taxon>Planctomycetia</taxon>
        <taxon>Isosphaerales</taxon>
        <taxon>Isosphaeraceae</taxon>
        <taxon>Tautonia</taxon>
    </lineage>
</organism>
<dbReference type="InterPro" id="IPR005532">
    <property type="entry name" value="SUMF_dom"/>
</dbReference>
<evidence type="ECO:0000259" key="1">
    <source>
        <dbReference type="Pfam" id="PF03781"/>
    </source>
</evidence>
<proteinExistence type="predicted"/>
<keyword evidence="3" id="KW-1185">Reference proteome</keyword>
<dbReference type="AlphaFoldDB" id="A0A432MCL8"/>
<dbReference type="InterPro" id="IPR042095">
    <property type="entry name" value="SUMF_sf"/>
</dbReference>
<evidence type="ECO:0000313" key="3">
    <source>
        <dbReference type="Proteomes" id="UP000280296"/>
    </source>
</evidence>
<reference evidence="2 3" key="2">
    <citation type="submission" date="2019-01" db="EMBL/GenBank/DDBJ databases">
        <title>Tautonia sociabilis, a novel thermotolerant planctomycete of Isosphaeraceae family, isolated from a 4000 m deep subterranean habitat.</title>
        <authorList>
            <person name="Kovaleva O.L."/>
            <person name="Elcheninov A.G."/>
            <person name="Van Heerden E."/>
            <person name="Toshchakov S.V."/>
            <person name="Novikov A."/>
            <person name="Bonch-Osmolovskaya E.A."/>
            <person name="Kublanov I.V."/>
        </authorList>
    </citation>
    <scope>NUCLEOTIDE SEQUENCE [LARGE SCALE GENOMIC DNA]</scope>
    <source>
        <strain evidence="2 3">GM2012</strain>
    </source>
</reference>
<sequence>MSLQVRRQPDSARMGWAARWLGGRRTAPAEDRPSRPAEGVGQFIDALIADGRDAFALLRSTEAHVSPDDARRAWQVFDRRMALIPLGVVPVVRADGTEEAVEVPAFYLDRLAVSNRQFARFVAAGCYDNLELWPRELWPSLLQFVDRSGQPGPACWSGGTYPPGQADHPVVGVCWHEAMAYARWVGKRLPTAAEWQKAGGWPEHLGGGRCTRYPWGDLFDPNRANLWRRGLGTTVPVDDFPSGATPNGIRQMSGNVWEWLDDPLDAIPCRPGEAFVPWKPMRRIIGGAFDTYLPVEATVHFVTGQGELDRRDNIGFRCALTADRLREPPED</sequence>
<name>A0A432MCL8_9BACT</name>
<dbReference type="Proteomes" id="UP000280296">
    <property type="component" value="Unassembled WGS sequence"/>
</dbReference>
<reference evidence="2 3" key="1">
    <citation type="submission" date="2018-12" db="EMBL/GenBank/DDBJ databases">
        <authorList>
            <person name="Toschakov S.V."/>
        </authorList>
    </citation>
    <scope>NUCLEOTIDE SEQUENCE [LARGE SCALE GENOMIC DNA]</scope>
    <source>
        <strain evidence="2 3">GM2012</strain>
    </source>
</reference>
<dbReference type="SUPFAM" id="SSF56436">
    <property type="entry name" value="C-type lectin-like"/>
    <property type="match status" value="1"/>
</dbReference>
<dbReference type="EMBL" id="RYZH01000079">
    <property type="protein sequence ID" value="RUL81997.1"/>
    <property type="molecule type" value="Genomic_DNA"/>
</dbReference>
<dbReference type="OrthoDB" id="9812426at2"/>
<dbReference type="Gene3D" id="3.90.1580.10">
    <property type="entry name" value="paralog of FGE (formylglycine-generating enzyme)"/>
    <property type="match status" value="1"/>
</dbReference>
<dbReference type="PANTHER" id="PTHR23150">
    <property type="entry name" value="SULFATASE MODIFYING FACTOR 1, 2"/>
    <property type="match status" value="1"/>
</dbReference>
<evidence type="ECO:0000313" key="2">
    <source>
        <dbReference type="EMBL" id="RUL81997.1"/>
    </source>
</evidence>
<dbReference type="InterPro" id="IPR016187">
    <property type="entry name" value="CTDL_fold"/>
</dbReference>
<dbReference type="InterPro" id="IPR051043">
    <property type="entry name" value="Sulfatase_Mod_Factor_Kinase"/>
</dbReference>